<dbReference type="RefSeq" id="WP_310301567.1">
    <property type="nucleotide sequence ID" value="NZ_BAAAPS010000008.1"/>
</dbReference>
<feature type="region of interest" description="Disordered" evidence="1">
    <location>
        <begin position="164"/>
        <end position="197"/>
    </location>
</feature>
<dbReference type="EMBL" id="JAVDYG010000001">
    <property type="protein sequence ID" value="MDR7362291.1"/>
    <property type="molecule type" value="Genomic_DNA"/>
</dbReference>
<gene>
    <name evidence="3" type="ORF">J2S63_001844</name>
</gene>
<sequence>MKELQTLALGLVIVFVDVSTPDWVADPFGWILVLIALAAIREQLPDYRQVSLAAWTSLALSVVTWPESSVAHVDGWLELLFGLPVLAFCFLLCDSLIDVTIPEHAARFRALCWAFAVLVLAPVAIYGLGWDWLQLPATIAGVAANLALVLVLFGASDEDAYVPAGSAAEEDGLSERSRDGSADREAADSEDRGKHRA</sequence>
<name>A0ABU2BVJ5_9ACTN</name>
<evidence type="ECO:0000256" key="2">
    <source>
        <dbReference type="SAM" id="Phobius"/>
    </source>
</evidence>
<proteinExistence type="predicted"/>
<accession>A0ABU2BVJ5</accession>
<feature type="compositionally biased region" description="Basic and acidic residues" evidence="1">
    <location>
        <begin position="173"/>
        <end position="197"/>
    </location>
</feature>
<keyword evidence="2" id="KW-0472">Membrane</keyword>
<feature type="transmembrane region" description="Helical" evidence="2">
    <location>
        <begin position="135"/>
        <end position="155"/>
    </location>
</feature>
<keyword evidence="4" id="KW-1185">Reference proteome</keyword>
<reference evidence="3 4" key="1">
    <citation type="submission" date="2023-07" db="EMBL/GenBank/DDBJ databases">
        <title>Sequencing the genomes of 1000 actinobacteria strains.</title>
        <authorList>
            <person name="Klenk H.-P."/>
        </authorList>
    </citation>
    <scope>NUCLEOTIDE SEQUENCE [LARGE SCALE GENOMIC DNA]</scope>
    <source>
        <strain evidence="3 4">DSM 19426</strain>
    </source>
</reference>
<dbReference type="Proteomes" id="UP001183648">
    <property type="component" value="Unassembled WGS sequence"/>
</dbReference>
<feature type="transmembrane region" description="Helical" evidence="2">
    <location>
        <begin position="79"/>
        <end position="99"/>
    </location>
</feature>
<protein>
    <submittedName>
        <fullName evidence="3">Uncharacterized protein</fullName>
    </submittedName>
</protein>
<comment type="caution">
    <text evidence="3">The sequence shown here is derived from an EMBL/GenBank/DDBJ whole genome shotgun (WGS) entry which is preliminary data.</text>
</comment>
<feature type="transmembrane region" description="Helical" evidence="2">
    <location>
        <begin position="111"/>
        <end position="129"/>
    </location>
</feature>
<keyword evidence="2" id="KW-0812">Transmembrane</keyword>
<evidence type="ECO:0000313" key="4">
    <source>
        <dbReference type="Proteomes" id="UP001183648"/>
    </source>
</evidence>
<evidence type="ECO:0000256" key="1">
    <source>
        <dbReference type="SAM" id="MobiDB-lite"/>
    </source>
</evidence>
<evidence type="ECO:0000313" key="3">
    <source>
        <dbReference type="EMBL" id="MDR7362291.1"/>
    </source>
</evidence>
<keyword evidence="2" id="KW-1133">Transmembrane helix</keyword>
<organism evidence="3 4">
    <name type="scientific">Nocardioides marmoribigeumensis</name>
    <dbReference type="NCBI Taxonomy" id="433649"/>
    <lineage>
        <taxon>Bacteria</taxon>
        <taxon>Bacillati</taxon>
        <taxon>Actinomycetota</taxon>
        <taxon>Actinomycetes</taxon>
        <taxon>Propionibacteriales</taxon>
        <taxon>Nocardioidaceae</taxon>
        <taxon>Nocardioides</taxon>
    </lineage>
</organism>